<dbReference type="GO" id="GO:0048513">
    <property type="term" value="P:animal organ development"/>
    <property type="evidence" value="ECO:0007669"/>
    <property type="project" value="UniProtKB-ARBA"/>
</dbReference>
<feature type="domain" description="Fork-head" evidence="8">
    <location>
        <begin position="158"/>
        <end position="252"/>
    </location>
</feature>
<comment type="caution">
    <text evidence="9">The sequence shown here is derived from an EMBL/GenBank/DDBJ whole genome shotgun (WGS) entry which is preliminary data.</text>
</comment>
<feature type="region of interest" description="Disordered" evidence="7">
    <location>
        <begin position="118"/>
        <end position="156"/>
    </location>
</feature>
<dbReference type="InterPro" id="IPR018122">
    <property type="entry name" value="TF_fork_head_CS_1"/>
</dbReference>
<feature type="compositionally biased region" description="Low complexity" evidence="7">
    <location>
        <begin position="528"/>
        <end position="540"/>
    </location>
</feature>
<dbReference type="GO" id="GO:0000978">
    <property type="term" value="F:RNA polymerase II cis-regulatory region sequence-specific DNA binding"/>
    <property type="evidence" value="ECO:0007669"/>
    <property type="project" value="TreeGrafter"/>
</dbReference>
<evidence type="ECO:0000313" key="10">
    <source>
        <dbReference type="Proteomes" id="UP000518266"/>
    </source>
</evidence>
<dbReference type="GO" id="GO:0000981">
    <property type="term" value="F:DNA-binding transcription factor activity, RNA polymerase II-specific"/>
    <property type="evidence" value="ECO:0007669"/>
    <property type="project" value="TreeGrafter"/>
</dbReference>
<dbReference type="InterPro" id="IPR030456">
    <property type="entry name" value="TF_fork_head_CS_2"/>
</dbReference>
<keyword evidence="4" id="KW-0804">Transcription</keyword>
<dbReference type="FunFam" id="1.10.10.10:FF:000201">
    <property type="entry name" value="Forkhead box E1"/>
    <property type="match status" value="1"/>
</dbReference>
<keyword evidence="10" id="KW-1185">Reference proteome</keyword>
<feature type="DNA-binding region" description="Fork-head" evidence="6">
    <location>
        <begin position="158"/>
        <end position="252"/>
    </location>
</feature>
<dbReference type="EMBL" id="JAAKFY010000025">
    <property type="protein sequence ID" value="KAF3834856.1"/>
    <property type="molecule type" value="Genomic_DNA"/>
</dbReference>
<dbReference type="SMART" id="SM00339">
    <property type="entry name" value="FH"/>
    <property type="match status" value="2"/>
</dbReference>
<gene>
    <name evidence="9" type="ORF">F7725_027414</name>
</gene>
<name>A0A7J5XCV1_DISMA</name>
<dbReference type="CDD" id="cd20019">
    <property type="entry name" value="FH_FOXE"/>
    <property type="match status" value="1"/>
</dbReference>
<accession>A0A7J5XCV1</accession>
<evidence type="ECO:0000256" key="5">
    <source>
        <dbReference type="ARBA" id="ARBA00023242"/>
    </source>
</evidence>
<dbReference type="PANTHER" id="PTHR11829">
    <property type="entry name" value="FORKHEAD BOX PROTEIN"/>
    <property type="match status" value="1"/>
</dbReference>
<evidence type="ECO:0000256" key="7">
    <source>
        <dbReference type="SAM" id="MobiDB-lite"/>
    </source>
</evidence>
<organism evidence="9 10">
    <name type="scientific">Dissostichus mawsoni</name>
    <name type="common">Antarctic cod</name>
    <dbReference type="NCBI Taxonomy" id="36200"/>
    <lineage>
        <taxon>Eukaryota</taxon>
        <taxon>Metazoa</taxon>
        <taxon>Chordata</taxon>
        <taxon>Craniata</taxon>
        <taxon>Vertebrata</taxon>
        <taxon>Euteleostomi</taxon>
        <taxon>Actinopterygii</taxon>
        <taxon>Neopterygii</taxon>
        <taxon>Teleostei</taxon>
        <taxon>Neoteleostei</taxon>
        <taxon>Acanthomorphata</taxon>
        <taxon>Eupercaria</taxon>
        <taxon>Perciformes</taxon>
        <taxon>Notothenioidei</taxon>
        <taxon>Nototheniidae</taxon>
        <taxon>Dissostichus</taxon>
    </lineage>
</organism>
<sequence>MIFGVLSSCLHRHQRASGVIRSSLYKTVNAFLSPGLTRTQTPSARSRTPDSEDYQTGFFMNLANYSYFSGMCNMTAETQHSPAEASPVVLSPTVSLDSPLQAGPPLMLQARSKDNVLIKSEPRGGSSPNTEDGAALGQTEEHLPTGSRRRKRPVQRGKPPYSYIALIAMAIANSPERKLTLGGIYKFIMERFPFYRENSKKWQNSIRHNLTLNDCFVKIPREPGRPGKGNYWTLDPAAEDMFDNGSFLRRRKRFKRTDVSTYPGYMQSSSAFTPTPMGRPTYPNTLYAGIGSGYGSQLSATSPHPAMLHHYQASGQGQPRMFSIDNIISQQSGGDLNSQGLQGLGLGGGDMGTMTSSCSVTGTDPSACFQNQAGNPSGNMLSRNSGNLSSNLSAGYPYSSSASPPNLPTMTQSGFSPGSSQVYCSGNRLSLPALRPGSCAEHTDQLLGLSNPMNSYNNSYMRQANFASGLERMTLGTDMSDSSALSEDLDIDVVGGDISVGKDGKYIHDEFDNDSDDNYSQSAAERASSPGLSSSDCPSDQMGSGAEVGTAIGDKSRKNALVKPPYSYIALITMSILQSPKKRLTLSEICEFISSRFPYYREKFPAWQNSIRHNLSLNDCFVKIPREPGNPGKGNYWTLDPDSADMFDNGSFLRRRKRFKRHHANEILREAAGFLPGFGYSPYGYNYGIQLQNFHAAHNPYHPHHHTGGSFPFPNAHCTLPSSASIFQAPHHLPSLLGADLRKPFYPQLSPSLPPLKTDSSAPSRPSFSIDNIIGAAHSTASSYSAPPGSQAQILAILTPALASASNHLTLSQDSILQPGPQTFSSKNPNMNTCPF</sequence>
<dbReference type="InterPro" id="IPR036388">
    <property type="entry name" value="WH-like_DNA-bd_sf"/>
</dbReference>
<dbReference type="GO" id="GO:0005634">
    <property type="term" value="C:nucleus"/>
    <property type="evidence" value="ECO:0007669"/>
    <property type="project" value="UniProtKB-SubCell"/>
</dbReference>
<feature type="region of interest" description="Disordered" evidence="7">
    <location>
        <begin position="505"/>
        <end position="550"/>
    </location>
</feature>
<dbReference type="SUPFAM" id="SSF46785">
    <property type="entry name" value="Winged helix' DNA-binding domain"/>
    <property type="match status" value="2"/>
</dbReference>
<dbReference type="PRINTS" id="PR00053">
    <property type="entry name" value="FORKHEAD"/>
</dbReference>
<dbReference type="CDD" id="cd20046">
    <property type="entry name" value="FH_FOXD1_D2-like"/>
    <property type="match status" value="1"/>
</dbReference>
<dbReference type="InterPro" id="IPR036390">
    <property type="entry name" value="WH_DNA-bd_sf"/>
</dbReference>
<dbReference type="AlphaFoldDB" id="A0A7J5XCV1"/>
<dbReference type="PROSITE" id="PS00658">
    <property type="entry name" value="FORK_HEAD_2"/>
    <property type="match status" value="2"/>
</dbReference>
<evidence type="ECO:0000256" key="2">
    <source>
        <dbReference type="ARBA" id="ARBA00023015"/>
    </source>
</evidence>
<keyword evidence="3 6" id="KW-0238">DNA-binding</keyword>
<evidence type="ECO:0000313" key="9">
    <source>
        <dbReference type="EMBL" id="KAF3834856.1"/>
    </source>
</evidence>
<dbReference type="GO" id="GO:0048731">
    <property type="term" value="P:system development"/>
    <property type="evidence" value="ECO:0007669"/>
    <property type="project" value="UniProtKB-ARBA"/>
</dbReference>
<feature type="region of interest" description="Disordered" evidence="7">
    <location>
        <begin position="816"/>
        <end position="836"/>
    </location>
</feature>
<evidence type="ECO:0000259" key="8">
    <source>
        <dbReference type="PROSITE" id="PS50039"/>
    </source>
</evidence>
<dbReference type="Pfam" id="PF00250">
    <property type="entry name" value="Forkhead"/>
    <property type="match status" value="2"/>
</dbReference>
<evidence type="ECO:0000256" key="1">
    <source>
        <dbReference type="ARBA" id="ARBA00004123"/>
    </source>
</evidence>
<evidence type="ECO:0000256" key="4">
    <source>
        <dbReference type="ARBA" id="ARBA00023163"/>
    </source>
</evidence>
<reference evidence="9 10" key="1">
    <citation type="submission" date="2020-03" db="EMBL/GenBank/DDBJ databases">
        <title>Dissostichus mawsoni Genome sequencing and assembly.</title>
        <authorList>
            <person name="Park H."/>
        </authorList>
    </citation>
    <scope>NUCLEOTIDE SEQUENCE [LARGE SCALE GENOMIC DNA]</scope>
    <source>
        <strain evidence="9">DM0001</strain>
        <tissue evidence="9">Muscle</tissue>
    </source>
</reference>
<keyword evidence="2" id="KW-0805">Transcription regulation</keyword>
<dbReference type="PROSITE" id="PS00657">
    <property type="entry name" value="FORK_HEAD_1"/>
    <property type="match status" value="1"/>
</dbReference>
<dbReference type="GO" id="GO:0009653">
    <property type="term" value="P:anatomical structure morphogenesis"/>
    <property type="evidence" value="ECO:0007669"/>
    <property type="project" value="TreeGrafter"/>
</dbReference>
<dbReference type="InterPro" id="IPR001766">
    <property type="entry name" value="Fork_head_dom"/>
</dbReference>
<dbReference type="OrthoDB" id="5402974at2759"/>
<evidence type="ECO:0000256" key="3">
    <source>
        <dbReference type="ARBA" id="ARBA00023125"/>
    </source>
</evidence>
<dbReference type="FunFam" id="1.10.10.10:FF:000076">
    <property type="entry name" value="Forkhead box protein D3"/>
    <property type="match status" value="1"/>
</dbReference>
<dbReference type="PROSITE" id="PS50039">
    <property type="entry name" value="FORK_HEAD_3"/>
    <property type="match status" value="2"/>
</dbReference>
<dbReference type="Proteomes" id="UP000518266">
    <property type="component" value="Unassembled WGS sequence"/>
</dbReference>
<dbReference type="Gene3D" id="1.10.10.10">
    <property type="entry name" value="Winged helix-like DNA-binding domain superfamily/Winged helix DNA-binding domain"/>
    <property type="match status" value="2"/>
</dbReference>
<protein>
    <recommendedName>
        <fullName evidence="8">Fork-head domain-containing protein</fullName>
    </recommendedName>
</protein>
<dbReference type="InterPro" id="IPR050211">
    <property type="entry name" value="FOX_domain-containing"/>
</dbReference>
<proteinExistence type="predicted"/>
<dbReference type="PANTHER" id="PTHR11829:SF156">
    <property type="entry name" value="FORKHEAD BOX PROTEIN E3"/>
    <property type="match status" value="1"/>
</dbReference>
<keyword evidence="5 6" id="KW-0539">Nucleus</keyword>
<evidence type="ECO:0000256" key="6">
    <source>
        <dbReference type="PROSITE-ProRule" id="PRU00089"/>
    </source>
</evidence>
<dbReference type="GO" id="GO:0030154">
    <property type="term" value="P:cell differentiation"/>
    <property type="evidence" value="ECO:0007669"/>
    <property type="project" value="TreeGrafter"/>
</dbReference>
<feature type="DNA-binding region" description="Fork-head" evidence="6">
    <location>
        <begin position="563"/>
        <end position="657"/>
    </location>
</feature>
<comment type="subcellular location">
    <subcellularLocation>
        <location evidence="1 6">Nucleus</location>
    </subcellularLocation>
</comment>
<feature type="domain" description="Fork-head" evidence="8">
    <location>
        <begin position="563"/>
        <end position="657"/>
    </location>
</feature>